<dbReference type="InterPro" id="IPR017900">
    <property type="entry name" value="4Fe4S_Fe_S_CS"/>
</dbReference>
<evidence type="ECO:0000256" key="3">
    <source>
        <dbReference type="ARBA" id="ARBA00023014"/>
    </source>
</evidence>
<reference evidence="7" key="1">
    <citation type="submission" date="2005-09" db="EMBL/GenBank/DDBJ databases">
        <title>Complete genome sequence of Clostridium kluyveri and comparative genomics of Clostridia species.</title>
        <authorList>
            <person name="Inui M."/>
            <person name="Nonaka H."/>
            <person name="Shinoda Y."/>
            <person name="Ikenaga Y."/>
            <person name="Abe M."/>
            <person name="Naito K."/>
            <person name="Vertes A.A."/>
            <person name="Yukawa H."/>
        </authorList>
    </citation>
    <scope>NUCLEOTIDE SEQUENCE [LARGE SCALE GENOMIC DNA]</scope>
    <source>
        <strain evidence="7">NBRC 12016</strain>
    </source>
</reference>
<evidence type="ECO:0000259" key="5">
    <source>
        <dbReference type="PROSITE" id="PS51379"/>
    </source>
</evidence>
<keyword evidence="3" id="KW-0411">Iron-sulfur</keyword>
<evidence type="ECO:0000313" key="6">
    <source>
        <dbReference type="EMBL" id="BAH07336.1"/>
    </source>
</evidence>
<evidence type="ECO:0000256" key="2">
    <source>
        <dbReference type="ARBA" id="ARBA00023004"/>
    </source>
</evidence>
<dbReference type="Gene3D" id="3.40.50.360">
    <property type="match status" value="1"/>
</dbReference>
<evidence type="ECO:0000313" key="7">
    <source>
        <dbReference type="Proteomes" id="UP000007969"/>
    </source>
</evidence>
<feature type="coiled-coil region" evidence="4">
    <location>
        <begin position="148"/>
        <end position="175"/>
    </location>
</feature>
<organism evidence="6 7">
    <name type="scientific">Clostridium kluyveri (strain NBRC 12016)</name>
    <dbReference type="NCBI Taxonomy" id="583346"/>
    <lineage>
        <taxon>Bacteria</taxon>
        <taxon>Bacillati</taxon>
        <taxon>Bacillota</taxon>
        <taxon>Clostridia</taxon>
        <taxon>Eubacteriales</taxon>
        <taxon>Clostridiaceae</taxon>
        <taxon>Clostridium</taxon>
    </lineage>
</organism>
<dbReference type="AlphaFoldDB" id="B9E4B1"/>
<gene>
    <name evidence="6" type="ordered locus">CKR_2285</name>
</gene>
<dbReference type="KEGG" id="ckr:CKR_2285"/>
<keyword evidence="4" id="KW-0175">Coiled coil</keyword>
<evidence type="ECO:0000256" key="4">
    <source>
        <dbReference type="SAM" id="Coils"/>
    </source>
</evidence>
<dbReference type="HOGENOM" id="CLU_068049_0_0_9"/>
<dbReference type="Gene3D" id="3.30.70.20">
    <property type="match status" value="1"/>
</dbReference>
<dbReference type="SUPFAM" id="SSF52218">
    <property type="entry name" value="Flavoproteins"/>
    <property type="match status" value="1"/>
</dbReference>
<evidence type="ECO:0000256" key="1">
    <source>
        <dbReference type="ARBA" id="ARBA00022723"/>
    </source>
</evidence>
<dbReference type="NCBIfam" id="NF038196">
    <property type="entry name" value="ferrodoxin_EFR1"/>
    <property type="match status" value="1"/>
</dbReference>
<feature type="domain" description="4Fe-4S ferredoxin-type" evidence="5">
    <location>
        <begin position="200"/>
        <end position="229"/>
    </location>
</feature>
<dbReference type="InterPro" id="IPR017896">
    <property type="entry name" value="4Fe4S_Fe-S-bd"/>
</dbReference>
<keyword evidence="1" id="KW-0479">Metal-binding</keyword>
<dbReference type="SUPFAM" id="SSF54862">
    <property type="entry name" value="4Fe-4S ferredoxins"/>
    <property type="match status" value="1"/>
</dbReference>
<dbReference type="InterPro" id="IPR026816">
    <property type="entry name" value="Flavodoxin_dom"/>
</dbReference>
<dbReference type="GO" id="GO:0051536">
    <property type="term" value="F:iron-sulfur cluster binding"/>
    <property type="evidence" value="ECO:0007669"/>
    <property type="project" value="UniProtKB-KW"/>
</dbReference>
<feature type="domain" description="4Fe-4S ferredoxin-type" evidence="5">
    <location>
        <begin position="230"/>
        <end position="258"/>
    </location>
</feature>
<dbReference type="Proteomes" id="UP000007969">
    <property type="component" value="Chromosome"/>
</dbReference>
<name>B9E4B1_CLOK1</name>
<accession>B9E4B1</accession>
<dbReference type="Pfam" id="PF12724">
    <property type="entry name" value="Flavodoxin_5"/>
    <property type="match status" value="1"/>
</dbReference>
<sequence length="272" mass="31290">MNNFIILVLHKDKEVDSMIFYFSATGNSKYVASKIAAETKEELIAITDCIKNHKFTFKVNSKEKIGFITPTYFWGLPCIVREFLEKIQLEIPNLYHPYIYHVATFGTTTGQVGRMADKFLSKKGLSLNGRFSVQMPDTWTPVFDLTNKEKIEKINHEAEKQIAEVTEKIKREADGDFSHRKMPVVAVKLFYLQYDKQRQTKYFSVEDSCIACGLCAKKCPDSAIRMQSGRPMWVKTKCTLCLGCLHRCPKFAIQYGKKTKKHGQYINPNVKI</sequence>
<dbReference type="GO" id="GO:0046872">
    <property type="term" value="F:metal ion binding"/>
    <property type="evidence" value="ECO:0007669"/>
    <property type="project" value="UniProtKB-KW"/>
</dbReference>
<dbReference type="InterPro" id="IPR047964">
    <property type="entry name" value="EFR1-like"/>
</dbReference>
<protein>
    <recommendedName>
        <fullName evidence="5">4Fe-4S ferredoxin-type domain-containing protein</fullName>
    </recommendedName>
</protein>
<dbReference type="EMBL" id="AP009049">
    <property type="protein sequence ID" value="BAH07336.1"/>
    <property type="molecule type" value="Genomic_DNA"/>
</dbReference>
<dbReference type="Pfam" id="PF13187">
    <property type="entry name" value="Fer4_9"/>
    <property type="match status" value="1"/>
</dbReference>
<dbReference type="PROSITE" id="PS51379">
    <property type="entry name" value="4FE4S_FER_2"/>
    <property type="match status" value="2"/>
</dbReference>
<dbReference type="PROSITE" id="PS00198">
    <property type="entry name" value="4FE4S_FER_1"/>
    <property type="match status" value="2"/>
</dbReference>
<dbReference type="InterPro" id="IPR029039">
    <property type="entry name" value="Flavoprotein-like_sf"/>
</dbReference>
<proteinExistence type="predicted"/>
<keyword evidence="2" id="KW-0408">Iron</keyword>